<evidence type="ECO:0000256" key="3">
    <source>
        <dbReference type="ARBA" id="ARBA00023163"/>
    </source>
</evidence>
<evidence type="ECO:0000256" key="1">
    <source>
        <dbReference type="ARBA" id="ARBA00023015"/>
    </source>
</evidence>
<dbReference type="PROSITE" id="PS50995">
    <property type="entry name" value="HTH_MARR_2"/>
    <property type="match status" value="1"/>
</dbReference>
<keyword evidence="1" id="KW-0805">Transcription regulation</keyword>
<keyword evidence="2" id="KW-0238">DNA-binding</keyword>
<dbReference type="Pfam" id="PF12802">
    <property type="entry name" value="MarR_2"/>
    <property type="match status" value="1"/>
</dbReference>
<dbReference type="InterPro" id="IPR023187">
    <property type="entry name" value="Tscrpt_reg_MarR-type_CS"/>
</dbReference>
<evidence type="ECO:0000256" key="2">
    <source>
        <dbReference type="ARBA" id="ARBA00023125"/>
    </source>
</evidence>
<protein>
    <submittedName>
        <fullName evidence="5">MarR family transcriptional regulator</fullName>
    </submittedName>
</protein>
<comment type="caution">
    <text evidence="5">The sequence shown here is derived from an EMBL/GenBank/DDBJ whole genome shotgun (WGS) entry which is preliminary data.</text>
</comment>
<feature type="domain" description="HTH marR-type" evidence="4">
    <location>
        <begin position="1"/>
        <end position="138"/>
    </location>
</feature>
<keyword evidence="6" id="KW-1185">Reference proteome</keyword>
<accession>A0ABT6VTB1</accession>
<dbReference type="InterPro" id="IPR036388">
    <property type="entry name" value="WH-like_DNA-bd_sf"/>
</dbReference>
<gene>
    <name evidence="5" type="ORF">POF43_003025</name>
</gene>
<keyword evidence="3" id="KW-0804">Transcription</keyword>
<dbReference type="Proteomes" id="UP001156398">
    <property type="component" value="Unassembled WGS sequence"/>
</dbReference>
<evidence type="ECO:0000313" key="5">
    <source>
        <dbReference type="EMBL" id="MDI5961702.1"/>
    </source>
</evidence>
<dbReference type="RefSeq" id="WP_271325934.1">
    <property type="nucleotide sequence ID" value="NZ_JAAGKO020000003.1"/>
</dbReference>
<dbReference type="Gene3D" id="1.10.10.10">
    <property type="entry name" value="Winged helix-like DNA-binding domain superfamily/Winged helix DNA-binding domain"/>
    <property type="match status" value="1"/>
</dbReference>
<dbReference type="InterPro" id="IPR000835">
    <property type="entry name" value="HTH_MarR-typ"/>
</dbReference>
<organism evidence="5 6">
    <name type="scientific">Streptantibioticus silvisoli</name>
    <dbReference type="NCBI Taxonomy" id="2705255"/>
    <lineage>
        <taxon>Bacteria</taxon>
        <taxon>Bacillati</taxon>
        <taxon>Actinomycetota</taxon>
        <taxon>Actinomycetes</taxon>
        <taxon>Kitasatosporales</taxon>
        <taxon>Streptomycetaceae</taxon>
        <taxon>Streptantibioticus</taxon>
    </lineage>
</organism>
<evidence type="ECO:0000313" key="6">
    <source>
        <dbReference type="Proteomes" id="UP001156398"/>
    </source>
</evidence>
<dbReference type="SMART" id="SM00347">
    <property type="entry name" value="HTH_MARR"/>
    <property type="match status" value="1"/>
</dbReference>
<dbReference type="InterPro" id="IPR052526">
    <property type="entry name" value="HTH-type_Bedaq_tolerance"/>
</dbReference>
<dbReference type="InterPro" id="IPR036390">
    <property type="entry name" value="WH_DNA-bd_sf"/>
</dbReference>
<proteinExistence type="predicted"/>
<dbReference type="Gene3D" id="1.10.287.100">
    <property type="match status" value="1"/>
</dbReference>
<name>A0ABT6VTB1_9ACTN</name>
<dbReference type="PANTHER" id="PTHR39515:SF2">
    <property type="entry name" value="HTH-TYPE TRANSCRIPTIONAL REGULATOR RV0880"/>
    <property type="match status" value="1"/>
</dbReference>
<dbReference type="PROSITE" id="PS01117">
    <property type="entry name" value="HTH_MARR_1"/>
    <property type="match status" value="1"/>
</dbReference>
<evidence type="ECO:0000259" key="4">
    <source>
        <dbReference type="PROSITE" id="PS50995"/>
    </source>
</evidence>
<dbReference type="PANTHER" id="PTHR39515">
    <property type="entry name" value="CONSERVED PROTEIN"/>
    <property type="match status" value="1"/>
</dbReference>
<dbReference type="SUPFAM" id="SSF46785">
    <property type="entry name" value="Winged helix' DNA-binding domain"/>
    <property type="match status" value="1"/>
</dbReference>
<reference evidence="5 6" key="1">
    <citation type="submission" date="2023-05" db="EMBL/GenBank/DDBJ databases">
        <title>Streptantibioticus silvisoli sp. nov., acidotolerant actinomycetes 1 from pine litter.</title>
        <authorList>
            <person name="Swiecimska M."/>
            <person name="Golinska P."/>
            <person name="Sangal V."/>
            <person name="Wachnowicz B."/>
            <person name="Goodfellow M."/>
        </authorList>
    </citation>
    <scope>NUCLEOTIDE SEQUENCE [LARGE SCALE GENOMIC DNA]</scope>
    <source>
        <strain evidence="5 6">SL54</strain>
    </source>
</reference>
<dbReference type="EMBL" id="JAAGKO020000003">
    <property type="protein sequence ID" value="MDI5961702.1"/>
    <property type="molecule type" value="Genomic_DNA"/>
</dbReference>
<sequence>MGNDDALAERLRESIGRLVRVTRAHADSLPPPHSALLGLLGREGDMTIAALAQRRGVRHQSASRTVMELLAAGHVGRHPDPGDRRALLVALTDAGREALDRDRRARRDGMARAIARALTPDERARLATVPDLLNKLASHTADEQE</sequence>